<dbReference type="Proteomes" id="UP001151760">
    <property type="component" value="Unassembled WGS sequence"/>
</dbReference>
<organism evidence="5 6">
    <name type="scientific">Tanacetum coccineum</name>
    <dbReference type="NCBI Taxonomy" id="301880"/>
    <lineage>
        <taxon>Eukaryota</taxon>
        <taxon>Viridiplantae</taxon>
        <taxon>Streptophyta</taxon>
        <taxon>Embryophyta</taxon>
        <taxon>Tracheophyta</taxon>
        <taxon>Spermatophyta</taxon>
        <taxon>Magnoliopsida</taxon>
        <taxon>eudicotyledons</taxon>
        <taxon>Gunneridae</taxon>
        <taxon>Pentapetalae</taxon>
        <taxon>asterids</taxon>
        <taxon>campanulids</taxon>
        <taxon>Asterales</taxon>
        <taxon>Asteraceae</taxon>
        <taxon>Asteroideae</taxon>
        <taxon>Anthemideae</taxon>
        <taxon>Anthemidinae</taxon>
        <taxon>Tanacetum</taxon>
    </lineage>
</organism>
<dbReference type="InterPro" id="IPR001584">
    <property type="entry name" value="Integrase_cat-core"/>
</dbReference>
<dbReference type="EMBL" id="BQNB010014288">
    <property type="protein sequence ID" value="GJT26385.1"/>
    <property type="molecule type" value="Genomic_DNA"/>
</dbReference>
<comment type="caution">
    <text evidence="5">The sequence shown here is derived from an EMBL/GenBank/DDBJ whole genome shotgun (WGS) entry which is preliminary data.</text>
</comment>
<proteinExistence type="predicted"/>
<evidence type="ECO:0000256" key="1">
    <source>
        <dbReference type="ARBA" id="ARBA00022723"/>
    </source>
</evidence>
<gene>
    <name evidence="5" type="ORF">Tco_0906660</name>
</gene>
<evidence type="ECO:0000256" key="2">
    <source>
        <dbReference type="ARBA" id="ARBA00022801"/>
    </source>
</evidence>
<evidence type="ECO:0000256" key="3">
    <source>
        <dbReference type="SAM" id="MobiDB-lite"/>
    </source>
</evidence>
<dbReference type="Gene3D" id="3.30.420.10">
    <property type="entry name" value="Ribonuclease H-like superfamily/Ribonuclease H"/>
    <property type="match status" value="1"/>
</dbReference>
<name>A0ABQ5CH43_9ASTR</name>
<feature type="compositionally biased region" description="Basic and acidic residues" evidence="3">
    <location>
        <begin position="218"/>
        <end position="234"/>
    </location>
</feature>
<feature type="compositionally biased region" description="Polar residues" evidence="3">
    <location>
        <begin position="248"/>
        <end position="267"/>
    </location>
</feature>
<reference evidence="5" key="2">
    <citation type="submission" date="2022-01" db="EMBL/GenBank/DDBJ databases">
        <authorList>
            <person name="Yamashiro T."/>
            <person name="Shiraishi A."/>
            <person name="Satake H."/>
            <person name="Nakayama K."/>
        </authorList>
    </citation>
    <scope>NUCLEOTIDE SEQUENCE</scope>
</reference>
<dbReference type="InterPro" id="IPR012337">
    <property type="entry name" value="RNaseH-like_sf"/>
</dbReference>
<dbReference type="PANTHER" id="PTHR42648">
    <property type="entry name" value="TRANSPOSASE, PUTATIVE-RELATED"/>
    <property type="match status" value="1"/>
</dbReference>
<dbReference type="InterPro" id="IPR039537">
    <property type="entry name" value="Retrotran_Ty1/copia-like"/>
</dbReference>
<evidence type="ECO:0000259" key="4">
    <source>
        <dbReference type="PROSITE" id="PS50994"/>
    </source>
</evidence>
<evidence type="ECO:0000313" key="6">
    <source>
        <dbReference type="Proteomes" id="UP001151760"/>
    </source>
</evidence>
<feature type="region of interest" description="Disordered" evidence="3">
    <location>
        <begin position="209"/>
        <end position="267"/>
    </location>
</feature>
<dbReference type="PROSITE" id="PS50994">
    <property type="entry name" value="INTEGRASE"/>
    <property type="match status" value="1"/>
</dbReference>
<reference evidence="5" key="1">
    <citation type="journal article" date="2022" name="Int. J. Mol. Sci.">
        <title>Draft Genome of Tanacetum Coccineum: Genomic Comparison of Closely Related Tanacetum-Family Plants.</title>
        <authorList>
            <person name="Yamashiro T."/>
            <person name="Shiraishi A."/>
            <person name="Nakayama K."/>
            <person name="Satake H."/>
        </authorList>
    </citation>
    <scope>NUCLEOTIDE SEQUENCE</scope>
</reference>
<feature type="domain" description="Integrase catalytic" evidence="4">
    <location>
        <begin position="92"/>
        <end position="184"/>
    </location>
</feature>
<keyword evidence="1" id="KW-0479">Metal-binding</keyword>
<evidence type="ECO:0000313" key="5">
    <source>
        <dbReference type="EMBL" id="GJT26385.1"/>
    </source>
</evidence>
<keyword evidence="2" id="KW-0378">Hydrolase</keyword>
<keyword evidence="6" id="KW-1185">Reference proteome</keyword>
<dbReference type="InterPro" id="IPR036397">
    <property type="entry name" value="RNaseH_sf"/>
</dbReference>
<dbReference type="InterPro" id="IPR013103">
    <property type="entry name" value="RVT_2"/>
</dbReference>
<sequence>MYTTAEAKAIDSAKLWEKGKMAINSLTCRISRPTVDALAYELGTILFLQINQEVEGQPCTNVQMDLFGPTFVKSLNKKMYCLVVTDDFSRCDNGTEFKNNEMNQFCQMKGIKREFSVARTPQQNRVAERKNRTLIEAARTMLADSLLPTTFWAEAINTTCYVQNRVLVTKPHNKTPYELLIGIETNDNEGQAGQEKAADHEYILLPFFTSDSTSTQSSDDKDADEVPGKGDEGVNKVSGSDDQERTDSSTQDINTAGPSINTASTNINTGSLNINTVSPNDPNMPSLEETGIFDGAYDDEDVGAEADLNNLETTMNVSPIPTTRIHKDHPKDQIIGDLNLSTQTRRMINFSKENAMVSYISKQRRTNHKDYQNCLFACFLSQNEPKKVIQALTDPSWIEAMQEELLQFKLQKVWTLVDLPKGKRAIGTKSNSSLKRVYKVEKALYGLHQATRAWYETLSTYLLENGYRRGTIDKTFFIKKDRDNAQEIPNEFYGGTHFLLRLQPDLSLAVYMRVQGSTLHQRTSTLHAVKRIFRYLKGQPKLGLWYPRDSPFDFEAFYDSDYAGASLERKSITGDETVYKMGRQNRKGLPLLLLD</sequence>
<accession>A0ABQ5CH43</accession>
<protein>
    <submittedName>
        <fullName evidence="5">Ribonuclease H-like domain-containing protein</fullName>
    </submittedName>
</protein>
<dbReference type="PANTHER" id="PTHR42648:SF32">
    <property type="entry name" value="RIBONUCLEASE H-LIKE DOMAIN, GAG-PRE-INTEGRASE DOMAIN PROTEIN-RELATED"/>
    <property type="match status" value="1"/>
</dbReference>
<dbReference type="SUPFAM" id="SSF53098">
    <property type="entry name" value="Ribonuclease H-like"/>
    <property type="match status" value="1"/>
</dbReference>
<dbReference type="Pfam" id="PF07727">
    <property type="entry name" value="RVT_2"/>
    <property type="match status" value="1"/>
</dbReference>